<dbReference type="PROSITE" id="PS51228">
    <property type="entry name" value="ACB_2"/>
    <property type="match status" value="1"/>
</dbReference>
<feature type="domain" description="ACB" evidence="2">
    <location>
        <begin position="142"/>
        <end position="227"/>
    </location>
</feature>
<dbReference type="OrthoDB" id="346910at2759"/>
<name>A0A238C2U5_9BILA</name>
<dbReference type="InterPro" id="IPR035984">
    <property type="entry name" value="Acyl-CoA-binding_sf"/>
</dbReference>
<dbReference type="Proteomes" id="UP000242913">
    <property type="component" value="Unassembled WGS sequence"/>
</dbReference>
<reference evidence="3 4" key="1">
    <citation type="submission" date="2015-12" db="EMBL/GenBank/DDBJ databases">
        <title>Draft genome of the nematode, Onchocerca flexuosa.</title>
        <authorList>
            <person name="Mitreva M."/>
        </authorList>
    </citation>
    <scope>NUCLEOTIDE SEQUENCE [LARGE SCALE GENOMIC DNA]</scope>
    <source>
        <strain evidence="3">Red Deer</strain>
    </source>
</reference>
<accession>A0A238C2U5</accession>
<evidence type="ECO:0000313" key="3">
    <source>
        <dbReference type="EMBL" id="OZC11787.1"/>
    </source>
</evidence>
<sequence length="243" mass="28695">MESRADKEVTKHANISNKATRTYVTPRHTLRNRCPATDFTTASQMQVKISQNNNFEDGRLKTSNIEIFVHLLTRIIWAIISNNLEIIAGNWPQFVVQLIIKWDNDMSNRAGRYVILQLSSMPLSLFSDLFSRELQKWWGMNFDIAAEEMRRLDGEPNEDEKLKLYGIYKQVIHGDTPSVEDYPKPPDTDQWNLRKYNAWIKNKGKDRQQCEKEYIQIAEEMIKKYGRKIVRCKWNSEVWTVDY</sequence>
<protein>
    <submittedName>
        <fullName evidence="3">Acyl CoA binding protein</fullName>
    </submittedName>
</protein>
<dbReference type="PANTHER" id="PTHR23310">
    <property type="entry name" value="ACYL-COA-BINDING PROTEIN, ACBP"/>
    <property type="match status" value="1"/>
</dbReference>
<keyword evidence="4" id="KW-1185">Reference proteome</keyword>
<dbReference type="AlphaFoldDB" id="A0A238C2U5"/>
<dbReference type="Gene3D" id="1.20.80.10">
    <property type="match status" value="1"/>
</dbReference>
<organism evidence="3 4">
    <name type="scientific">Onchocerca flexuosa</name>
    <dbReference type="NCBI Taxonomy" id="387005"/>
    <lineage>
        <taxon>Eukaryota</taxon>
        <taxon>Metazoa</taxon>
        <taxon>Ecdysozoa</taxon>
        <taxon>Nematoda</taxon>
        <taxon>Chromadorea</taxon>
        <taxon>Rhabditida</taxon>
        <taxon>Spirurina</taxon>
        <taxon>Spiruromorpha</taxon>
        <taxon>Filarioidea</taxon>
        <taxon>Onchocercidae</taxon>
        <taxon>Onchocerca</taxon>
    </lineage>
</organism>
<dbReference type="SUPFAM" id="SSF47027">
    <property type="entry name" value="Acyl-CoA binding protein"/>
    <property type="match status" value="1"/>
</dbReference>
<dbReference type="PANTHER" id="PTHR23310:SF138">
    <property type="entry name" value="ACB DOMAIN-CONTAINING PROTEIN"/>
    <property type="match status" value="1"/>
</dbReference>
<dbReference type="GO" id="GO:0000062">
    <property type="term" value="F:fatty-acyl-CoA binding"/>
    <property type="evidence" value="ECO:0007669"/>
    <property type="project" value="InterPro"/>
</dbReference>
<dbReference type="EMBL" id="KZ269979">
    <property type="protein sequence ID" value="OZC11787.1"/>
    <property type="molecule type" value="Genomic_DNA"/>
</dbReference>
<proteinExistence type="predicted"/>
<evidence type="ECO:0000313" key="4">
    <source>
        <dbReference type="Proteomes" id="UP000242913"/>
    </source>
</evidence>
<evidence type="ECO:0000256" key="1">
    <source>
        <dbReference type="ARBA" id="ARBA00023121"/>
    </source>
</evidence>
<keyword evidence="1" id="KW-0446">Lipid-binding</keyword>
<evidence type="ECO:0000259" key="2">
    <source>
        <dbReference type="PROSITE" id="PS51228"/>
    </source>
</evidence>
<dbReference type="Pfam" id="PF00887">
    <property type="entry name" value="ACBP"/>
    <property type="match status" value="1"/>
</dbReference>
<dbReference type="InterPro" id="IPR000582">
    <property type="entry name" value="Acyl-CoA-binding_protein"/>
</dbReference>
<gene>
    <name evidence="3" type="ORF">X798_00968</name>
</gene>
<dbReference type="GO" id="GO:0006631">
    <property type="term" value="P:fatty acid metabolic process"/>
    <property type="evidence" value="ECO:0007669"/>
    <property type="project" value="TreeGrafter"/>
</dbReference>
<dbReference type="InterPro" id="IPR014352">
    <property type="entry name" value="FERM/acyl-CoA-bd_prot_sf"/>
</dbReference>